<name>A0AAE2RJA7_AGRVI</name>
<accession>A0AAE2RJA7</accession>
<dbReference type="RefSeq" id="WP_156531656.1">
    <property type="nucleotide sequence ID" value="NZ_JACXXJ020000005.1"/>
</dbReference>
<sequence>MPPRGLFKDKDRPSGWEFPTCSDCNEGSRGADAVAQMLSLIHPFDEKGWKIKQMKRVLPSVIKQAPRVYQEIASIEKAKSRYVNSRGLLRNVVEIKANGSVTAAHLDAFAGKIALAVFAELMGRPIELDGTLYTQWYLNGGLNEETYHAHLSILPKFSQLQQGKKTSADQFWLHYNSDMKSIVAALIVFHGNLSVMAIASDGEPYKQALVDVLRKVSGPSRAGSRLMHPIDLKLKTLRDT</sequence>
<dbReference type="Proteomes" id="UP000655037">
    <property type="component" value="Unassembled WGS sequence"/>
</dbReference>
<evidence type="ECO:0000313" key="1">
    <source>
        <dbReference type="EMBL" id="MBF2717746.1"/>
    </source>
</evidence>
<gene>
    <name evidence="1" type="ORF">IEI95_026450</name>
</gene>
<protein>
    <submittedName>
        <fullName evidence="1">Uncharacterized protein</fullName>
    </submittedName>
</protein>
<evidence type="ECO:0000313" key="2">
    <source>
        <dbReference type="Proteomes" id="UP000655037"/>
    </source>
</evidence>
<comment type="caution">
    <text evidence="1">The sequence shown here is derived from an EMBL/GenBank/DDBJ whole genome shotgun (WGS) entry which is preliminary data.</text>
</comment>
<organism evidence="1 2">
    <name type="scientific">Agrobacterium vitis</name>
    <name type="common">Rhizobium vitis</name>
    <dbReference type="NCBI Taxonomy" id="373"/>
    <lineage>
        <taxon>Bacteria</taxon>
        <taxon>Pseudomonadati</taxon>
        <taxon>Pseudomonadota</taxon>
        <taxon>Alphaproteobacteria</taxon>
        <taxon>Hyphomicrobiales</taxon>
        <taxon>Rhizobiaceae</taxon>
        <taxon>Rhizobium/Agrobacterium group</taxon>
        <taxon>Agrobacterium</taxon>
    </lineage>
</organism>
<reference evidence="1" key="1">
    <citation type="submission" date="2020-11" db="EMBL/GenBank/DDBJ databases">
        <title>Agrobacterium vitis strain K377 genome.</title>
        <authorList>
            <person name="Xi H."/>
        </authorList>
    </citation>
    <scope>NUCLEOTIDE SEQUENCE</scope>
    <source>
        <strain evidence="1">K377</strain>
    </source>
</reference>
<proteinExistence type="predicted"/>
<dbReference type="EMBL" id="JACXXJ020000005">
    <property type="protein sequence ID" value="MBF2717746.1"/>
    <property type="molecule type" value="Genomic_DNA"/>
</dbReference>
<dbReference type="AlphaFoldDB" id="A0AAE2RJA7"/>